<evidence type="ECO:0000313" key="4">
    <source>
        <dbReference type="EMBL" id="GAQ88780.1"/>
    </source>
</evidence>
<name>A0A1Y1ICY7_KLENI</name>
<dbReference type="AlphaFoldDB" id="A0A1Y1ICY7"/>
<gene>
    <name evidence="4" type="ORF">KFL_004590020</name>
</gene>
<proteinExistence type="predicted"/>
<protein>
    <recommendedName>
        <fullName evidence="6">Pentatricopeptide repeat domain containing protein</fullName>
    </recommendedName>
</protein>
<evidence type="ECO:0008006" key="6">
    <source>
        <dbReference type="Google" id="ProtNLM"/>
    </source>
</evidence>
<feature type="repeat" description="PPR" evidence="2">
    <location>
        <begin position="596"/>
        <end position="630"/>
    </location>
</feature>
<dbReference type="PANTHER" id="PTHR47936:SF1">
    <property type="entry name" value="PENTATRICOPEPTIDE REPEAT-CONTAINING PROTEIN GUN1, CHLOROPLASTIC"/>
    <property type="match status" value="1"/>
</dbReference>
<sequence>MSRTKGQGKVRASTHHIVAALRVCRNVPEGESILEWARQQGTGMAAPPLNAHVFSAMIKLYLVHRASDKARALHQVIKDESIEVDVVLYNALLEAENDVDNMWRLLADMEKSGIRPNDRTYAACLRCAGAVADTQAVGRLEDLLFGSGLRISLQTNNALIDAWAHCGEVAYGWHAVERLKRQGLRPDWWTFNTLIKMHALQGDKDGAFRAFEAMQAEGIRPDRVTYNTLLETCVQARRFDSALSLYRRWRKQGEIEPDQITIAILLRAAGHQLNSKKVHKVLAEAKAAGLNMDEKMYESAVLAFVRCGEGAPALRMLEEMTSAGYPPAMEASQVLTKCVEKALVRECKAAAPAGRLRQFLKDMAAAGVLPTAETGASIVRTLALTKGPQAAMDVAWELQRGHVKPLGAATWEVLRSAIKDAVPSLYKQAAAAARLLPAALEEDGEEVDSTVYETCIAACARAGDGVSALTLFEALQKRGLTTDLTIEKVWLDTVGAAIQGAITGVAAENTTDNEDEPGKSTQADVAFGGTEVARQLAASGIRLTARSVPELISAVAAASDSDAEIARRPREPDGAGVTRAMLLVDVLPKLFDLPPSASAYSALMKACWDQKQFLRVEEVWQRMRVAQVVPDLATWQLRIKALARERLIAGRVSALLASMQKDGVAPDEGTLRTMLQACRVSGDLPGVRYMMSVIHSFERQEASRSSGTASSEEQQPRSTGELPTIKARRVVTRRSTLRNPEPPLDPLKERDRRRKRFTSKTSAAVPSQAEGEGWPKLAVVGSPVTDPSCS</sequence>
<evidence type="ECO:0000313" key="5">
    <source>
        <dbReference type="Proteomes" id="UP000054558"/>
    </source>
</evidence>
<dbReference type="PANTHER" id="PTHR47936">
    <property type="entry name" value="PPR_LONG DOMAIN-CONTAINING PROTEIN"/>
    <property type="match status" value="1"/>
</dbReference>
<dbReference type="GO" id="GO:0003729">
    <property type="term" value="F:mRNA binding"/>
    <property type="evidence" value="ECO:0000318"/>
    <property type="project" value="GO_Central"/>
</dbReference>
<dbReference type="GO" id="GO:0006397">
    <property type="term" value="P:mRNA processing"/>
    <property type="evidence" value="ECO:0000318"/>
    <property type="project" value="GO_Central"/>
</dbReference>
<dbReference type="Pfam" id="PF13041">
    <property type="entry name" value="PPR_2"/>
    <property type="match status" value="1"/>
</dbReference>
<dbReference type="GO" id="GO:0005737">
    <property type="term" value="C:cytoplasm"/>
    <property type="evidence" value="ECO:0000318"/>
    <property type="project" value="GO_Central"/>
</dbReference>
<evidence type="ECO:0000256" key="3">
    <source>
        <dbReference type="SAM" id="MobiDB-lite"/>
    </source>
</evidence>
<feature type="compositionally biased region" description="Basic residues" evidence="3">
    <location>
        <begin position="726"/>
        <end position="736"/>
    </location>
</feature>
<dbReference type="OMA" id="NIAMDAC"/>
<feature type="repeat" description="PPR" evidence="2">
    <location>
        <begin position="152"/>
        <end position="186"/>
    </location>
</feature>
<dbReference type="Proteomes" id="UP000054558">
    <property type="component" value="Unassembled WGS sequence"/>
</dbReference>
<dbReference type="EMBL" id="DF237408">
    <property type="protein sequence ID" value="GAQ88780.1"/>
    <property type="molecule type" value="Genomic_DNA"/>
</dbReference>
<dbReference type="Pfam" id="PF13812">
    <property type="entry name" value="PPR_3"/>
    <property type="match status" value="1"/>
</dbReference>
<dbReference type="PROSITE" id="PS51375">
    <property type="entry name" value="PPR"/>
    <property type="match status" value="6"/>
</dbReference>
<keyword evidence="5" id="KW-1185">Reference proteome</keyword>
<evidence type="ECO:0000256" key="1">
    <source>
        <dbReference type="ARBA" id="ARBA00022737"/>
    </source>
</evidence>
<evidence type="ECO:0000256" key="2">
    <source>
        <dbReference type="PROSITE-ProRule" id="PRU00708"/>
    </source>
</evidence>
<dbReference type="OrthoDB" id="2017290at2759"/>
<dbReference type="NCBIfam" id="TIGR00756">
    <property type="entry name" value="PPR"/>
    <property type="match status" value="2"/>
</dbReference>
<organism evidence="4 5">
    <name type="scientific">Klebsormidium nitens</name>
    <name type="common">Green alga</name>
    <name type="synonym">Ulothrix nitens</name>
    <dbReference type="NCBI Taxonomy" id="105231"/>
    <lineage>
        <taxon>Eukaryota</taxon>
        <taxon>Viridiplantae</taxon>
        <taxon>Streptophyta</taxon>
        <taxon>Klebsormidiophyceae</taxon>
        <taxon>Klebsormidiales</taxon>
        <taxon>Klebsormidiaceae</taxon>
        <taxon>Klebsormidium</taxon>
    </lineage>
</organism>
<feature type="repeat" description="PPR" evidence="2">
    <location>
        <begin position="187"/>
        <end position="221"/>
    </location>
</feature>
<dbReference type="InterPro" id="IPR002885">
    <property type="entry name" value="PPR_rpt"/>
</dbReference>
<dbReference type="InterPro" id="IPR011990">
    <property type="entry name" value="TPR-like_helical_dom_sf"/>
</dbReference>
<feature type="repeat" description="PPR" evidence="2">
    <location>
        <begin position="448"/>
        <end position="482"/>
    </location>
</feature>
<dbReference type="STRING" id="105231.A0A1Y1ICY7"/>
<dbReference type="Pfam" id="PF01535">
    <property type="entry name" value="PPR"/>
    <property type="match status" value="1"/>
</dbReference>
<feature type="repeat" description="PPR" evidence="2">
    <location>
        <begin position="222"/>
        <end position="256"/>
    </location>
</feature>
<dbReference type="Gene3D" id="1.25.40.10">
    <property type="entry name" value="Tetratricopeptide repeat domain"/>
    <property type="match status" value="4"/>
</dbReference>
<keyword evidence="1" id="KW-0677">Repeat</keyword>
<feature type="repeat" description="PPR" evidence="2">
    <location>
        <begin position="293"/>
        <end position="327"/>
    </location>
</feature>
<feature type="region of interest" description="Disordered" evidence="3">
    <location>
        <begin position="700"/>
        <end position="790"/>
    </location>
</feature>
<reference evidence="4 5" key="1">
    <citation type="journal article" date="2014" name="Nat. Commun.">
        <title>Klebsormidium flaccidum genome reveals primary factors for plant terrestrial adaptation.</title>
        <authorList>
            <person name="Hori K."/>
            <person name="Maruyama F."/>
            <person name="Fujisawa T."/>
            <person name="Togashi T."/>
            <person name="Yamamoto N."/>
            <person name="Seo M."/>
            <person name="Sato S."/>
            <person name="Yamada T."/>
            <person name="Mori H."/>
            <person name="Tajima N."/>
            <person name="Moriyama T."/>
            <person name="Ikeuchi M."/>
            <person name="Watanabe M."/>
            <person name="Wada H."/>
            <person name="Kobayashi K."/>
            <person name="Saito M."/>
            <person name="Masuda T."/>
            <person name="Sasaki-Sekimoto Y."/>
            <person name="Mashiguchi K."/>
            <person name="Awai K."/>
            <person name="Shimojima M."/>
            <person name="Masuda S."/>
            <person name="Iwai M."/>
            <person name="Nobusawa T."/>
            <person name="Narise T."/>
            <person name="Kondo S."/>
            <person name="Saito H."/>
            <person name="Sato R."/>
            <person name="Murakawa M."/>
            <person name="Ihara Y."/>
            <person name="Oshima-Yamada Y."/>
            <person name="Ohtaka K."/>
            <person name="Satoh M."/>
            <person name="Sonobe K."/>
            <person name="Ishii M."/>
            <person name="Ohtani R."/>
            <person name="Kanamori-Sato M."/>
            <person name="Honoki R."/>
            <person name="Miyazaki D."/>
            <person name="Mochizuki H."/>
            <person name="Umetsu J."/>
            <person name="Higashi K."/>
            <person name="Shibata D."/>
            <person name="Kamiya Y."/>
            <person name="Sato N."/>
            <person name="Nakamura Y."/>
            <person name="Tabata S."/>
            <person name="Ida S."/>
            <person name="Kurokawa K."/>
            <person name="Ohta H."/>
        </authorList>
    </citation>
    <scope>NUCLEOTIDE SEQUENCE [LARGE SCALE GENOMIC DNA]</scope>
    <source>
        <strain evidence="4 5">NIES-2285</strain>
    </source>
</reference>
<feature type="compositionally biased region" description="Polar residues" evidence="3">
    <location>
        <begin position="703"/>
        <end position="718"/>
    </location>
</feature>
<accession>A0A1Y1ICY7</accession>